<dbReference type="Proteomes" id="UP000053326">
    <property type="component" value="Unassembled WGS sequence"/>
</dbReference>
<name>A0A101FFA7_9THEO</name>
<evidence type="ECO:0000256" key="2">
    <source>
        <dbReference type="ARBA" id="ARBA00022448"/>
    </source>
</evidence>
<evidence type="ECO:0000256" key="4">
    <source>
        <dbReference type="ARBA" id="ARBA00022840"/>
    </source>
</evidence>
<feature type="domain" description="ABC transporter" evidence="5">
    <location>
        <begin position="11"/>
        <end position="238"/>
    </location>
</feature>
<dbReference type="GO" id="GO:0022857">
    <property type="term" value="F:transmembrane transporter activity"/>
    <property type="evidence" value="ECO:0007669"/>
    <property type="project" value="UniProtKB-ARBA"/>
</dbReference>
<evidence type="ECO:0000313" key="7">
    <source>
        <dbReference type="Proteomes" id="UP000053326"/>
    </source>
</evidence>
<protein>
    <submittedName>
        <fullName evidence="6">Putative ATPase, AAA+ type</fullName>
    </submittedName>
</protein>
<accession>A0A101FFA7</accession>
<dbReference type="GO" id="GO:0016887">
    <property type="term" value="F:ATP hydrolysis activity"/>
    <property type="evidence" value="ECO:0007669"/>
    <property type="project" value="InterPro"/>
</dbReference>
<keyword evidence="3" id="KW-0547">Nucleotide-binding</keyword>
<dbReference type="PROSITE" id="PS00211">
    <property type="entry name" value="ABC_TRANSPORTER_1"/>
    <property type="match status" value="1"/>
</dbReference>
<evidence type="ECO:0000259" key="5">
    <source>
        <dbReference type="PROSITE" id="PS50893"/>
    </source>
</evidence>
<dbReference type="SUPFAM" id="SSF52540">
    <property type="entry name" value="P-loop containing nucleoside triphosphate hydrolases"/>
    <property type="match status" value="1"/>
</dbReference>
<reference evidence="7" key="1">
    <citation type="journal article" date="2015" name="MBio">
        <title>Genome-Resolved Metagenomic Analysis Reveals Roles for Candidate Phyla and Other Microbial Community Members in Biogeochemical Transformations in Oil Reservoirs.</title>
        <authorList>
            <person name="Hu P."/>
            <person name="Tom L."/>
            <person name="Singh A."/>
            <person name="Thomas B.C."/>
            <person name="Baker B.J."/>
            <person name="Piceno Y.M."/>
            <person name="Andersen G.L."/>
            <person name="Banfield J.F."/>
        </authorList>
    </citation>
    <scope>NUCLEOTIDE SEQUENCE [LARGE SCALE GENOMIC DNA]</scope>
</reference>
<dbReference type="InterPro" id="IPR003439">
    <property type="entry name" value="ABC_transporter-like_ATP-bd"/>
</dbReference>
<dbReference type="AlphaFoldDB" id="A0A101FFA7"/>
<dbReference type="PROSITE" id="PS50893">
    <property type="entry name" value="ABC_TRANSPORTER_2"/>
    <property type="match status" value="1"/>
</dbReference>
<proteinExistence type="inferred from homology"/>
<dbReference type="PANTHER" id="PTHR42798:SF2">
    <property type="entry name" value="ABC TRANSPORTER ATP-BINDING PROTEIN MG467-RELATED"/>
    <property type="match status" value="1"/>
</dbReference>
<dbReference type="SMART" id="SM00382">
    <property type="entry name" value="AAA"/>
    <property type="match status" value="1"/>
</dbReference>
<dbReference type="Pfam" id="PF00005">
    <property type="entry name" value="ABC_tran"/>
    <property type="match status" value="1"/>
</dbReference>
<comment type="caution">
    <text evidence="6">The sequence shown here is derived from an EMBL/GenBank/DDBJ whole genome shotgun (WGS) entry which is preliminary data.</text>
</comment>
<dbReference type="GO" id="GO:0005524">
    <property type="term" value="F:ATP binding"/>
    <property type="evidence" value="ECO:0007669"/>
    <property type="project" value="UniProtKB-KW"/>
</dbReference>
<dbReference type="Gene3D" id="3.40.50.300">
    <property type="entry name" value="P-loop containing nucleotide triphosphate hydrolases"/>
    <property type="match status" value="1"/>
</dbReference>
<keyword evidence="2" id="KW-0813">Transport</keyword>
<dbReference type="InterPro" id="IPR027417">
    <property type="entry name" value="P-loop_NTPase"/>
</dbReference>
<dbReference type="InterPro" id="IPR017911">
    <property type="entry name" value="MacB-like_ATP-bd"/>
</dbReference>
<dbReference type="EMBL" id="LGFO01000204">
    <property type="protein sequence ID" value="KUK35959.1"/>
    <property type="molecule type" value="Genomic_DNA"/>
</dbReference>
<dbReference type="PATRIC" id="fig|85874.4.peg.826"/>
<evidence type="ECO:0000313" key="6">
    <source>
        <dbReference type="EMBL" id="KUK35959.1"/>
    </source>
</evidence>
<evidence type="ECO:0000256" key="3">
    <source>
        <dbReference type="ARBA" id="ARBA00022741"/>
    </source>
</evidence>
<dbReference type="InterPro" id="IPR017871">
    <property type="entry name" value="ABC_transporter-like_CS"/>
</dbReference>
<feature type="non-terminal residue" evidence="6">
    <location>
        <position position="1"/>
    </location>
</feature>
<dbReference type="CDD" id="cd03255">
    <property type="entry name" value="ABC_MJ0796_LolCDE_FtsE"/>
    <property type="match status" value="1"/>
</dbReference>
<gene>
    <name evidence="6" type="ORF">XD66_1332</name>
</gene>
<sequence>GMELLPQEVLMSLKNISKTYTMGEVQVEALKETSLDIYEGELLVILGPSGSGKSTLLNLMGGIDRPDGGEMIFDNRPLTNAREKDLTLYRRRDVGFVFQFYNLIPDLTAAENVALAAELVAEPLAVDEVLRDVGLFERRDHFPSQLSGGEQQRVAIARAIVKRPRLLLCDEPTGALDYETGKMVLKLLSEVREKYAGTVVIVTHNTAIGGMADRVVRMRSGRVVDISVNACPLPPERIDW</sequence>
<dbReference type="PANTHER" id="PTHR42798">
    <property type="entry name" value="LIPOPROTEIN-RELEASING SYSTEM ATP-BINDING PROTEIN LOLD"/>
    <property type="match status" value="1"/>
</dbReference>
<dbReference type="GO" id="GO:0098796">
    <property type="term" value="C:membrane protein complex"/>
    <property type="evidence" value="ECO:0007669"/>
    <property type="project" value="UniProtKB-ARBA"/>
</dbReference>
<keyword evidence="4" id="KW-0067">ATP-binding</keyword>
<dbReference type="InterPro" id="IPR003593">
    <property type="entry name" value="AAA+_ATPase"/>
</dbReference>
<comment type="similarity">
    <text evidence="1">Belongs to the ABC transporter superfamily.</text>
</comment>
<dbReference type="FunFam" id="3.40.50.300:FF:000032">
    <property type="entry name" value="Export ABC transporter ATP-binding protein"/>
    <property type="match status" value="1"/>
</dbReference>
<organism evidence="6 7">
    <name type="scientific">Thermacetogenium phaeum</name>
    <dbReference type="NCBI Taxonomy" id="85874"/>
    <lineage>
        <taxon>Bacteria</taxon>
        <taxon>Bacillati</taxon>
        <taxon>Bacillota</taxon>
        <taxon>Clostridia</taxon>
        <taxon>Thermoanaerobacterales</taxon>
        <taxon>Thermoanaerobacteraceae</taxon>
        <taxon>Thermacetogenium</taxon>
    </lineage>
</organism>
<evidence type="ECO:0000256" key="1">
    <source>
        <dbReference type="ARBA" id="ARBA00005417"/>
    </source>
</evidence>